<dbReference type="GO" id="GO:0047657">
    <property type="term" value="F:alpha-1,3-glucan synthase activity"/>
    <property type="evidence" value="ECO:0007669"/>
    <property type="project" value="TreeGrafter"/>
</dbReference>
<protein>
    <recommendedName>
        <fullName evidence="3">Glycosyl hydrolase family 13 catalytic domain-containing protein</fullName>
    </recommendedName>
</protein>
<dbReference type="InterPro" id="IPR013780">
    <property type="entry name" value="Glyco_hydro_b"/>
</dbReference>
<organism evidence="4 5">
    <name type="scientific">Effrenium voratum</name>
    <dbReference type="NCBI Taxonomy" id="2562239"/>
    <lineage>
        <taxon>Eukaryota</taxon>
        <taxon>Sar</taxon>
        <taxon>Alveolata</taxon>
        <taxon>Dinophyceae</taxon>
        <taxon>Suessiales</taxon>
        <taxon>Symbiodiniaceae</taxon>
        <taxon>Effrenium</taxon>
    </lineage>
</organism>
<feature type="compositionally biased region" description="Low complexity" evidence="1">
    <location>
        <begin position="1606"/>
        <end position="1637"/>
    </location>
</feature>
<feature type="domain" description="Glycosyl hydrolase family 13 catalytic" evidence="3">
    <location>
        <begin position="62"/>
        <end position="715"/>
    </location>
</feature>
<feature type="chain" id="PRO_5041446505" description="Glycosyl hydrolase family 13 catalytic domain-containing protein" evidence="2">
    <location>
        <begin position="17"/>
        <end position="1671"/>
    </location>
</feature>
<dbReference type="InterPro" id="IPR058655">
    <property type="entry name" value="Mok11-14/Ags1-like"/>
</dbReference>
<name>A0AA36JHG2_9DINO</name>
<dbReference type="Gene3D" id="3.20.20.80">
    <property type="entry name" value="Glycosidases"/>
    <property type="match status" value="2"/>
</dbReference>
<reference evidence="4" key="1">
    <citation type="submission" date="2023-08" db="EMBL/GenBank/DDBJ databases">
        <authorList>
            <person name="Chen Y."/>
            <person name="Shah S."/>
            <person name="Dougan E. K."/>
            <person name="Thang M."/>
            <person name="Chan C."/>
        </authorList>
    </citation>
    <scope>NUCLEOTIDE SEQUENCE</scope>
</reference>
<evidence type="ECO:0000259" key="3">
    <source>
        <dbReference type="SMART" id="SM00642"/>
    </source>
</evidence>
<evidence type="ECO:0000313" key="4">
    <source>
        <dbReference type="EMBL" id="CAJ1405073.1"/>
    </source>
</evidence>
<feature type="signal peptide" evidence="2">
    <location>
        <begin position="1"/>
        <end position="16"/>
    </location>
</feature>
<comment type="caution">
    <text evidence="4">The sequence shown here is derived from an EMBL/GenBank/DDBJ whole genome shotgun (WGS) entry which is preliminary data.</text>
</comment>
<dbReference type="InterPro" id="IPR017853">
    <property type="entry name" value="GH"/>
</dbReference>
<keyword evidence="5" id="KW-1185">Reference proteome</keyword>
<feature type="region of interest" description="Disordered" evidence="1">
    <location>
        <begin position="1606"/>
        <end position="1641"/>
    </location>
</feature>
<dbReference type="Gene3D" id="2.60.40.1180">
    <property type="entry name" value="Golgi alpha-mannosidase II"/>
    <property type="match status" value="1"/>
</dbReference>
<dbReference type="EMBL" id="CAUJNA010003568">
    <property type="protein sequence ID" value="CAJ1405073.1"/>
    <property type="molecule type" value="Genomic_DNA"/>
</dbReference>
<dbReference type="GO" id="GO:0005975">
    <property type="term" value="P:carbohydrate metabolic process"/>
    <property type="evidence" value="ECO:0007669"/>
    <property type="project" value="InterPro"/>
</dbReference>
<keyword evidence="2" id="KW-0732">Signal</keyword>
<evidence type="ECO:0000256" key="2">
    <source>
        <dbReference type="SAM" id="SignalP"/>
    </source>
</evidence>
<dbReference type="PANTHER" id="PTHR47182">
    <property type="entry name" value="CELL WALL ALPHA-1,3-GLUCAN SYNTHASE AGS1-RELATED"/>
    <property type="match status" value="1"/>
</dbReference>
<accession>A0AA36JHG2</accession>
<dbReference type="Proteomes" id="UP001178507">
    <property type="component" value="Unassembled WGS sequence"/>
</dbReference>
<dbReference type="PANTHER" id="PTHR47182:SF3">
    <property type="entry name" value="CELL WALL ALPHA-1,3-GLUCAN SYNTHASE MOK14"/>
    <property type="match status" value="1"/>
</dbReference>
<evidence type="ECO:0000256" key="1">
    <source>
        <dbReference type="SAM" id="MobiDB-lite"/>
    </source>
</evidence>
<proteinExistence type="predicted"/>
<dbReference type="Pfam" id="PF00128">
    <property type="entry name" value="Alpha-amylase"/>
    <property type="match status" value="1"/>
</dbReference>
<dbReference type="InterPro" id="IPR039477">
    <property type="entry name" value="ILEI/PANDER_dom"/>
</dbReference>
<dbReference type="SUPFAM" id="SSF51445">
    <property type="entry name" value="(Trans)glycosidases"/>
    <property type="match status" value="1"/>
</dbReference>
<dbReference type="Pfam" id="PF15711">
    <property type="entry name" value="ILEI"/>
    <property type="match status" value="1"/>
</dbReference>
<dbReference type="PROSITE" id="PS52031">
    <property type="entry name" value="GG_LECTIN"/>
    <property type="match status" value="1"/>
</dbReference>
<sequence length="1671" mass="181981">MTRWFWPLFAVRLAQAAPWTEENGPWNLNFETKHEPHLYYGQWPGHTYNPSPSDWRSLVIYQLLTDRFADGNPLNNELYAAGFDVRDMTFRHGGDFEGLRQKLHYIKGLGCNGVWISPIFQNGENFYHQYAQLDFTVLDRRLGTLEDLRNLVQEAHSLNMYVIVDIVMNHMANEFYFEGHAKSQAPWRFHEDEGKREYQLKVRTTQATFFNSSIWCGGEPLWQEFGNEPTGLLQSSDVCEANCTADPDCYYFLWKNDPGSLSTYHCAGFKYCDQPTPYTDGKGSIFKTWQWAVKAEEVAVGVWCGGSGLFQQFGSEATGLLASRDVCEAECAADAACEFYLWKDDTAADTRFHCAGFASCAEADRSAFGDGFVKIFKKRTTQERSLDGLYDTPAGRQPYADFWYNNTWVPDAQYNGTLYGQWGESVVDPGFGTYIGSDFHHNGDLINYYDPWEINMGKIYGVMDDLRLENERVQQKYIAMTKLLIDSTDIDGYRVDTPMQVPLNFYKVWAPAIRAHAKTLGKDRFGIFGEFFVSPQRYGTMTGRGRDNTMYNQEIYIDDIATLKGGIVYPYYWYIFTAMIYKLPEYADGLPLAYREENKIIDTYDPTTGRHEYAMWTFCNNHDNWRLQSMTGFPEFRMCLAVITFWPGVPLHYAGDEQDFDTPGSALDGWAREELSPSLAWRAVRTQPGGNPADKDSFDMTSATYQYIRRLNALRTAYLGGFGEEECDQIQTPSYATPDVLVFIRGCTSEKVLMFANFHTSEQRTASIDAVPWADATVLTDCISKTAPAQVTVNSGSVSFVLSPLQAVAFAAAVAKVPPAVVEVWPAHGAAIPIGSSQLTLKIKFDRPMASSISAQVLFDQSSSGFQCAGNECTKQVDASALSDGHHFLEVAEGAVAEDGTATHATFRSTFIFDRQGGVIADPTINELPGLICSGGSKLCHKASGATWFRVQNVGGNWSEWMPYNGSSTTWSSLFDVPVLVQYFSDLSASFIVGDCLTEAGKRCYVSWHKQMFVRGEFNNWGNDDEGTMSLIGAYTWATNVTLDGFVRARFTPVTDWSKSYGMHPVRELLYNVPTFDPRHTNFDVVPTLSGSEPCRQWMVDRDHWSEHHTVASGAEFAVDLWLSHECTVASPTCVPDADADWQCHGYKDGQDGPWCASVGTENCYDYAVNDQTEAMSGCGGCYCCRRKVTTAATGPAATCCVKFNDLFLNYTVTSDLSQCAPHPGTSHASFTMSIQVADASDLQAVSASFAAAVAASLSVTADVTVSVSYIVAANYVLSDVSDLEAAKTEICNAFSDADACVAELGSRRLQGSESATLHVEVTTLDASRFATTLALANDGAAMQSALRSSQVGSNTVLNMPSSASSEMRVLTDVTSGSIVAPSNLVPETARLESELSSIHGANVEFLSVAQVTTTTPTQATTTTQAGSTAAATQATTTAQAGSTAAATTSGSASGPVTLRVRSAGSDDGNFAEFYLNGVKVDLESGRGISVVVLDGGSVSEKHVYDTGYQALGAGPLSALLNGLPLGTVVLVASMDDASDGLTTEAKAAIAGLGATQVESISYRGSYALIGVKGGDAIAEAVAVTGLGPVTLEETVVFPLGFVSSSSSQSTEGASSSQSTTGFTNPVSTSVPASTSSGENSQPPFWTFEFADGSVGLQSLFALLIPCMAML</sequence>
<dbReference type="InterPro" id="IPR006047">
    <property type="entry name" value="GH13_cat_dom"/>
</dbReference>
<evidence type="ECO:0000313" key="5">
    <source>
        <dbReference type="Proteomes" id="UP001178507"/>
    </source>
</evidence>
<dbReference type="SMART" id="SM00642">
    <property type="entry name" value="Aamy"/>
    <property type="match status" value="1"/>
</dbReference>
<gene>
    <name evidence="4" type="ORF">EVOR1521_LOCUS27388</name>
</gene>